<gene>
    <name evidence="1" type="ORF">BV25DRAFT_1839532</name>
</gene>
<evidence type="ECO:0000313" key="2">
    <source>
        <dbReference type="Proteomes" id="UP000814140"/>
    </source>
</evidence>
<accession>A0ACB8SVW0</accession>
<reference evidence="1" key="2">
    <citation type="journal article" date="2022" name="New Phytol.">
        <title>Evolutionary transition to the ectomycorrhizal habit in the genomes of a hyperdiverse lineage of mushroom-forming fungi.</title>
        <authorList>
            <person name="Looney B."/>
            <person name="Miyauchi S."/>
            <person name="Morin E."/>
            <person name="Drula E."/>
            <person name="Courty P.E."/>
            <person name="Kohler A."/>
            <person name="Kuo A."/>
            <person name="LaButti K."/>
            <person name="Pangilinan J."/>
            <person name="Lipzen A."/>
            <person name="Riley R."/>
            <person name="Andreopoulos W."/>
            <person name="He G."/>
            <person name="Johnson J."/>
            <person name="Nolan M."/>
            <person name="Tritt A."/>
            <person name="Barry K.W."/>
            <person name="Grigoriev I.V."/>
            <person name="Nagy L.G."/>
            <person name="Hibbett D."/>
            <person name="Henrissat B."/>
            <person name="Matheny P.B."/>
            <person name="Labbe J."/>
            <person name="Martin F.M."/>
        </authorList>
    </citation>
    <scope>NUCLEOTIDE SEQUENCE</scope>
    <source>
        <strain evidence="1">HHB10654</strain>
    </source>
</reference>
<name>A0ACB8SVW0_9AGAM</name>
<dbReference type="EMBL" id="MU277217">
    <property type="protein sequence ID" value="KAI0060729.1"/>
    <property type="molecule type" value="Genomic_DNA"/>
</dbReference>
<reference evidence="1" key="1">
    <citation type="submission" date="2021-03" db="EMBL/GenBank/DDBJ databases">
        <authorList>
            <consortium name="DOE Joint Genome Institute"/>
            <person name="Ahrendt S."/>
            <person name="Looney B.P."/>
            <person name="Miyauchi S."/>
            <person name="Morin E."/>
            <person name="Drula E."/>
            <person name="Courty P.E."/>
            <person name="Chicoki N."/>
            <person name="Fauchery L."/>
            <person name="Kohler A."/>
            <person name="Kuo A."/>
            <person name="Labutti K."/>
            <person name="Pangilinan J."/>
            <person name="Lipzen A."/>
            <person name="Riley R."/>
            <person name="Andreopoulos W."/>
            <person name="He G."/>
            <person name="Johnson J."/>
            <person name="Barry K.W."/>
            <person name="Grigoriev I.V."/>
            <person name="Nagy L."/>
            <person name="Hibbett D."/>
            <person name="Henrissat B."/>
            <person name="Matheny P.B."/>
            <person name="Labbe J."/>
            <person name="Martin F."/>
        </authorList>
    </citation>
    <scope>NUCLEOTIDE SEQUENCE</scope>
    <source>
        <strain evidence="1">HHB10654</strain>
    </source>
</reference>
<keyword evidence="2" id="KW-1185">Reference proteome</keyword>
<organism evidence="1 2">
    <name type="scientific">Artomyces pyxidatus</name>
    <dbReference type="NCBI Taxonomy" id="48021"/>
    <lineage>
        <taxon>Eukaryota</taxon>
        <taxon>Fungi</taxon>
        <taxon>Dikarya</taxon>
        <taxon>Basidiomycota</taxon>
        <taxon>Agaricomycotina</taxon>
        <taxon>Agaricomycetes</taxon>
        <taxon>Russulales</taxon>
        <taxon>Auriscalpiaceae</taxon>
        <taxon>Artomyces</taxon>
    </lineage>
</organism>
<protein>
    <submittedName>
        <fullName evidence="1">Uncharacterized protein</fullName>
    </submittedName>
</protein>
<dbReference type="Proteomes" id="UP000814140">
    <property type="component" value="Unassembled WGS sequence"/>
</dbReference>
<proteinExistence type="predicted"/>
<evidence type="ECO:0000313" key="1">
    <source>
        <dbReference type="EMBL" id="KAI0060729.1"/>
    </source>
</evidence>
<comment type="caution">
    <text evidence="1">The sequence shown here is derived from an EMBL/GenBank/DDBJ whole genome shotgun (WGS) entry which is preliminary data.</text>
</comment>
<sequence length="621" mass="65614">MSPVAVSSPLASPSVSPAHSVSSSPTQSRRIHNRKGSMSAADPWGTHLELNMNPARTTSCKLTIVRVNESPIQLDEAPPSPQHRRHFGFGAHHNNTHRRHGSTNSTSSVHSTGSKADNGRMSFASSTFSTPGAHTGPGSRPGSPTATFTHGHAGSHRHGSSISSKPRLTPDQLVNLAHQSCHPRAAPSPSHSPSSSVVAAKAGVDTSPTSFTALPDDVYLPFVDRAAEVTALFTVPQPSARLLNLLAQTLPNQPSSPSNSSALLRSDPTKWSAAQLEFWIKNVDRDVAPDDVWVAMARLCILSHSELIWERIKGALGVPPELDSDDIDIEVLKLNHDAFDSAVDDGDLEAPRALPNEAPRGLLSETLTGALSPERDSALESSAERDVDGLLSEEPSHLVHELSIEPVFVPTSPPIDHDHPPTRPGAHRMHDISEDVRGESDDSDEADPKTDALLSAPREVIQGLRISTTPTSPGLFADSPVAHAASVSPPVAPVDQLTPEDHLPSHTSLQRSSSVGSYNGSGYAASTGSGDVPYDAVGERGPGNPLFPTSFARLALGPTLSANNPALRSPNPPPPPAFSNPHAIRAGVLRGRRILPNWAEGWDLTKHEYAVTGSEGSVGGP</sequence>